<dbReference type="EMBL" id="RKMG01000058">
    <property type="protein sequence ID" value="RPA55529.1"/>
    <property type="molecule type" value="Genomic_DNA"/>
</dbReference>
<dbReference type="PIRSF" id="PIRSF034934">
    <property type="entry name" value="AbiF_AbiD"/>
    <property type="match status" value="1"/>
</dbReference>
<reference evidence="1 2" key="1">
    <citation type="submission" date="2018-11" db="EMBL/GenBank/DDBJ databases">
        <title>Aerococcus sp. SJQ22, whole genome shotgun sequence.</title>
        <authorList>
            <person name="Sun L."/>
            <person name="Gao X."/>
            <person name="Chen W."/>
            <person name="Huang K."/>
        </authorList>
    </citation>
    <scope>NUCLEOTIDE SEQUENCE [LARGE SCALE GENOMIC DNA]</scope>
    <source>
        <strain evidence="1 2">SJQ22</strain>
    </source>
</reference>
<dbReference type="InterPro" id="IPR011664">
    <property type="entry name" value="Abi_system_AbiD/AbiF-like"/>
</dbReference>
<keyword evidence="2" id="KW-1185">Reference proteome</keyword>
<organism evidence="1 2">
    <name type="scientific">Aerococcus agrisoli</name>
    <dbReference type="NCBI Taxonomy" id="2487350"/>
    <lineage>
        <taxon>Bacteria</taxon>
        <taxon>Bacillati</taxon>
        <taxon>Bacillota</taxon>
        <taxon>Bacilli</taxon>
        <taxon>Lactobacillales</taxon>
        <taxon>Aerococcaceae</taxon>
        <taxon>Aerococcus</taxon>
    </lineage>
</organism>
<accession>A0A3N4FXN9</accession>
<dbReference type="InterPro" id="IPR017034">
    <property type="entry name" value="Abi_system_AbiD/AbiF"/>
</dbReference>
<dbReference type="Pfam" id="PF07751">
    <property type="entry name" value="Abi_2"/>
    <property type="match status" value="1"/>
</dbReference>
<gene>
    <name evidence="1" type="ORF">EF384_09445</name>
</gene>
<evidence type="ECO:0000313" key="1">
    <source>
        <dbReference type="EMBL" id="RPA55529.1"/>
    </source>
</evidence>
<dbReference type="Proteomes" id="UP000273977">
    <property type="component" value="Unassembled WGS sequence"/>
</dbReference>
<evidence type="ECO:0000313" key="2">
    <source>
        <dbReference type="Proteomes" id="UP000273977"/>
    </source>
</evidence>
<dbReference type="OrthoDB" id="5363652at2"/>
<proteinExistence type="predicted"/>
<protein>
    <submittedName>
        <fullName evidence="1">Abi family protein</fullName>
    </submittedName>
</protein>
<comment type="caution">
    <text evidence="1">The sequence shown here is derived from an EMBL/GenBank/DDBJ whole genome shotgun (WGS) entry which is preliminary data.</text>
</comment>
<dbReference type="AlphaFoldDB" id="A0A3N4FXN9"/>
<name>A0A3N4FXN9_9LACT</name>
<sequence length="321" mass="38381">MKEFSDLNSQLNILNQRGLIIRDFKKAKKYLLTNNYYNIINGYSKYFQVSTDVYYPNATFEEITHLYFFDQQLKQYTFRTIKDAENHIKSITAYYYAKYYHNVPYAYLEETNYAKKNIGEIRDTIKEFNKLLNKYRNKKSNNPIKHHTKLHNDVPIWVIIQYLTFGQLYYFIKSLPDTIKSKICSSLYSFLKSHDVKITSPLTNEILDSLLKNILELRNKCAHDQRLISFSCKADVKYYKNLHEKYGIKKEASGERRDYYNTFILLQCFTSKAQFNKLHNSIRKTLMNLEKKISSIEINTLLQELGFPNNWHKKIDKLPQY</sequence>